<dbReference type="AlphaFoldDB" id="A0A8S0Q1G2"/>
<dbReference type="SUPFAM" id="SSF56784">
    <property type="entry name" value="HAD-like"/>
    <property type="match status" value="1"/>
</dbReference>
<dbReference type="Pfam" id="PF02358">
    <property type="entry name" value="Trehalose_PPase"/>
    <property type="match status" value="1"/>
</dbReference>
<dbReference type="InterPro" id="IPR044651">
    <property type="entry name" value="OTSB-like"/>
</dbReference>
<reference evidence="5 6" key="1">
    <citation type="submission" date="2019-12" db="EMBL/GenBank/DDBJ databases">
        <authorList>
            <person name="Alioto T."/>
            <person name="Alioto T."/>
            <person name="Gomez Garrido J."/>
        </authorList>
    </citation>
    <scope>NUCLEOTIDE SEQUENCE [LARGE SCALE GENOMIC DNA]</scope>
</reference>
<dbReference type="Gene3D" id="3.40.50.1000">
    <property type="entry name" value="HAD superfamily/HAD-like"/>
    <property type="match status" value="1"/>
</dbReference>
<protein>
    <submittedName>
        <fullName evidence="5">Trehalose-phosphate phosphatase A</fullName>
    </submittedName>
</protein>
<accession>A0A8S0Q1G2</accession>
<dbReference type="InterPro" id="IPR003337">
    <property type="entry name" value="Trehalose_PPase"/>
</dbReference>
<dbReference type="PANTHER" id="PTHR43768">
    <property type="entry name" value="TREHALOSE 6-PHOSPHATE PHOSPHATASE"/>
    <property type="match status" value="1"/>
</dbReference>
<dbReference type="EMBL" id="CACTIH010000367">
    <property type="protein sequence ID" value="CAA2960071.1"/>
    <property type="molecule type" value="Genomic_DNA"/>
</dbReference>
<dbReference type="Gramene" id="OE9A116097T1">
    <property type="protein sequence ID" value="OE9A116097C1"/>
    <property type="gene ID" value="OE9A116097"/>
</dbReference>
<keyword evidence="6" id="KW-1185">Reference proteome</keyword>
<dbReference type="GO" id="GO:0004805">
    <property type="term" value="F:trehalose-phosphatase activity"/>
    <property type="evidence" value="ECO:0007669"/>
    <property type="project" value="UniProtKB-EC"/>
</dbReference>
<comment type="function">
    <text evidence="4">Removes the phosphate from trehalose 6-phosphate to produce free trehalose. Trehalose accumulation in plant may improve abiotic stress tolerance.</text>
</comment>
<dbReference type="GO" id="GO:0005992">
    <property type="term" value="P:trehalose biosynthetic process"/>
    <property type="evidence" value="ECO:0007669"/>
    <property type="project" value="InterPro"/>
</dbReference>
<comment type="catalytic activity">
    <reaction evidence="1">
        <text>alpha,alpha-trehalose 6-phosphate + H2O = alpha,alpha-trehalose + phosphate</text>
        <dbReference type="Rhea" id="RHEA:23420"/>
        <dbReference type="ChEBI" id="CHEBI:15377"/>
        <dbReference type="ChEBI" id="CHEBI:16551"/>
        <dbReference type="ChEBI" id="CHEBI:43474"/>
        <dbReference type="ChEBI" id="CHEBI:58429"/>
        <dbReference type="EC" id="3.1.3.12"/>
    </reaction>
</comment>
<name>A0A8S0Q1G2_OLEEU</name>
<dbReference type="PANTHER" id="PTHR43768:SF27">
    <property type="entry name" value="TREHALOSE-PHOSPHATE PHOSPHATASE A"/>
    <property type="match status" value="1"/>
</dbReference>
<evidence type="ECO:0000256" key="1">
    <source>
        <dbReference type="ARBA" id="ARBA00000500"/>
    </source>
</evidence>
<evidence type="ECO:0000256" key="2">
    <source>
        <dbReference type="ARBA" id="ARBA00001968"/>
    </source>
</evidence>
<gene>
    <name evidence="5" type="ORF">OLEA9_A116097</name>
</gene>
<dbReference type="InterPro" id="IPR036412">
    <property type="entry name" value="HAD-like_sf"/>
</dbReference>
<sequence>MTLLEMWQNIFPTAIISGRSRDKVFEFIGLTELYYAGSHGMDIMGPARHISNDMQGKEVSSFQTASEILPMIDEVFKSLLSRSQKMCSVLNRNILVQITHSN</sequence>
<evidence type="ECO:0000256" key="4">
    <source>
        <dbReference type="ARBA" id="ARBA00025274"/>
    </source>
</evidence>
<comment type="caution">
    <text evidence="5">The sequence shown here is derived from an EMBL/GenBank/DDBJ whole genome shotgun (WGS) entry which is preliminary data.</text>
</comment>
<organism evidence="5 6">
    <name type="scientific">Olea europaea subsp. europaea</name>
    <dbReference type="NCBI Taxonomy" id="158383"/>
    <lineage>
        <taxon>Eukaryota</taxon>
        <taxon>Viridiplantae</taxon>
        <taxon>Streptophyta</taxon>
        <taxon>Embryophyta</taxon>
        <taxon>Tracheophyta</taxon>
        <taxon>Spermatophyta</taxon>
        <taxon>Magnoliopsida</taxon>
        <taxon>eudicotyledons</taxon>
        <taxon>Gunneridae</taxon>
        <taxon>Pentapetalae</taxon>
        <taxon>asterids</taxon>
        <taxon>lamiids</taxon>
        <taxon>Lamiales</taxon>
        <taxon>Oleaceae</taxon>
        <taxon>Oleeae</taxon>
        <taxon>Olea</taxon>
    </lineage>
</organism>
<comment type="cofactor">
    <cofactor evidence="2">
        <name>a divalent metal cation</name>
        <dbReference type="ChEBI" id="CHEBI:60240"/>
    </cofactor>
</comment>
<dbReference type="Proteomes" id="UP000594638">
    <property type="component" value="Unassembled WGS sequence"/>
</dbReference>
<evidence type="ECO:0000313" key="6">
    <source>
        <dbReference type="Proteomes" id="UP000594638"/>
    </source>
</evidence>
<evidence type="ECO:0000256" key="3">
    <source>
        <dbReference type="ARBA" id="ARBA00022801"/>
    </source>
</evidence>
<proteinExistence type="predicted"/>
<evidence type="ECO:0000313" key="5">
    <source>
        <dbReference type="EMBL" id="CAA2960071.1"/>
    </source>
</evidence>
<dbReference type="InterPro" id="IPR023214">
    <property type="entry name" value="HAD_sf"/>
</dbReference>
<dbReference type="OrthoDB" id="1747267at2759"/>
<keyword evidence="3" id="KW-0378">Hydrolase</keyword>